<proteinExistence type="predicted"/>
<feature type="domain" description="AMP-dependent synthetase/ligase" evidence="2">
    <location>
        <begin position="2"/>
        <end position="75"/>
    </location>
</feature>
<dbReference type="InterPro" id="IPR000873">
    <property type="entry name" value="AMP-dep_synth/lig_dom"/>
</dbReference>
<dbReference type="InterPro" id="IPR050237">
    <property type="entry name" value="ATP-dep_AMP-bd_enzyme"/>
</dbReference>
<dbReference type="InterPro" id="IPR042099">
    <property type="entry name" value="ANL_N_sf"/>
</dbReference>
<dbReference type="Gene3D" id="3.40.50.12780">
    <property type="entry name" value="N-terminal domain of ligase-like"/>
    <property type="match status" value="1"/>
</dbReference>
<protein>
    <recommendedName>
        <fullName evidence="2">AMP-dependent synthetase/ligase domain-containing protein</fullName>
    </recommendedName>
</protein>
<dbReference type="PANTHER" id="PTHR43767">
    <property type="entry name" value="LONG-CHAIN-FATTY-ACID--COA LIGASE"/>
    <property type="match status" value="1"/>
</dbReference>
<evidence type="ECO:0000313" key="3">
    <source>
        <dbReference type="EMBL" id="OKA07407.1"/>
    </source>
</evidence>
<dbReference type="EMBL" id="LOBU02000013">
    <property type="protein sequence ID" value="OKA07407.1"/>
    <property type="molecule type" value="Genomic_DNA"/>
</dbReference>
<evidence type="ECO:0000256" key="1">
    <source>
        <dbReference type="SAM" id="MobiDB-lite"/>
    </source>
</evidence>
<feature type="compositionally biased region" description="Basic residues" evidence="1">
    <location>
        <begin position="116"/>
        <end position="125"/>
    </location>
</feature>
<keyword evidence="4" id="KW-1185">Reference proteome</keyword>
<gene>
    <name evidence="3" type="ORF">ATP06_0216310</name>
</gene>
<dbReference type="Proteomes" id="UP000186883">
    <property type="component" value="Unassembled WGS sequence"/>
</dbReference>
<name>A0ABX3DTE1_9PSEU</name>
<evidence type="ECO:0000313" key="4">
    <source>
        <dbReference type="Proteomes" id="UP000186883"/>
    </source>
</evidence>
<accession>A0ABX3DTE1</accession>
<dbReference type="SUPFAM" id="SSF56801">
    <property type="entry name" value="Acetyl-CoA synthetase-like"/>
    <property type="match status" value="1"/>
</dbReference>
<evidence type="ECO:0000259" key="2">
    <source>
        <dbReference type="Pfam" id="PF00501"/>
    </source>
</evidence>
<sequence length="157" mass="16754">MREHPLRTAVIDDEGSLTYPALDTAARELAGRLEAAGCGSTDIVGVREPTGRAAVIAELAVPAVGAVVLPVPPGSDRLRDCPEWTLTGAGGAHGLPYRQRRRDSQTAGVPACPRRTSARAHRRNLPPHADPARRRVSRAMNPEARWRSSGRPVATSC</sequence>
<comment type="caution">
    <text evidence="3">The sequence shown here is derived from an EMBL/GenBank/DDBJ whole genome shotgun (WGS) entry which is preliminary data.</text>
</comment>
<dbReference type="Pfam" id="PF00501">
    <property type="entry name" value="AMP-binding"/>
    <property type="match status" value="1"/>
</dbReference>
<feature type="region of interest" description="Disordered" evidence="1">
    <location>
        <begin position="87"/>
        <end position="157"/>
    </location>
</feature>
<dbReference type="PANTHER" id="PTHR43767:SF1">
    <property type="entry name" value="NONRIBOSOMAL PEPTIDE SYNTHASE PES1 (EUROFUNG)-RELATED"/>
    <property type="match status" value="1"/>
</dbReference>
<organism evidence="3 4">
    <name type="scientific">Amycolatopsis regifaucium</name>
    <dbReference type="NCBI Taxonomy" id="546365"/>
    <lineage>
        <taxon>Bacteria</taxon>
        <taxon>Bacillati</taxon>
        <taxon>Actinomycetota</taxon>
        <taxon>Actinomycetes</taxon>
        <taxon>Pseudonocardiales</taxon>
        <taxon>Pseudonocardiaceae</taxon>
        <taxon>Amycolatopsis</taxon>
    </lineage>
</organism>
<reference evidence="3" key="1">
    <citation type="submission" date="2016-11" db="EMBL/GenBank/DDBJ databases">
        <title>Genome sequencing of Amycolatopsis regifaucium.</title>
        <authorList>
            <person name="Mayilraj S."/>
            <person name="Kaur N."/>
        </authorList>
    </citation>
    <scope>NUCLEOTIDE SEQUENCE [LARGE SCALE GENOMIC DNA]</scope>
    <source>
        <strain evidence="3">GY080</strain>
    </source>
</reference>